<feature type="domain" description="Cytochrome c" evidence="5">
    <location>
        <begin position="46"/>
        <end position="160"/>
    </location>
</feature>
<dbReference type="AlphaFoldDB" id="A0A929KWY9"/>
<comment type="caution">
    <text evidence="6">The sequence shown here is derived from an EMBL/GenBank/DDBJ whole genome shotgun (WGS) entry which is preliminary data.</text>
</comment>
<proteinExistence type="predicted"/>
<evidence type="ECO:0000313" key="6">
    <source>
        <dbReference type="EMBL" id="MBE9662712.1"/>
    </source>
</evidence>
<dbReference type="Gene3D" id="1.10.760.10">
    <property type="entry name" value="Cytochrome c-like domain"/>
    <property type="match status" value="2"/>
</dbReference>
<dbReference type="Pfam" id="PF00034">
    <property type="entry name" value="Cytochrom_C"/>
    <property type="match status" value="1"/>
</dbReference>
<evidence type="ECO:0000256" key="1">
    <source>
        <dbReference type="ARBA" id="ARBA00022617"/>
    </source>
</evidence>
<accession>A0A929KWY9</accession>
<keyword evidence="3 4" id="KW-0408">Iron</keyword>
<feature type="domain" description="Cytochrome c" evidence="5">
    <location>
        <begin position="196"/>
        <end position="313"/>
    </location>
</feature>
<reference evidence="6" key="1">
    <citation type="submission" date="2020-10" db="EMBL/GenBank/DDBJ databases">
        <title>Mucilaginibacter mali sp. nov., isolated from rhizosphere soil of apple orchard.</title>
        <authorList>
            <person name="Lee J.-S."/>
            <person name="Kim H.S."/>
            <person name="Kim J.-S."/>
        </authorList>
    </citation>
    <scope>NUCLEOTIDE SEQUENCE</scope>
    <source>
        <strain evidence="6">KCTC 22746</strain>
    </source>
</reference>
<organism evidence="6 7">
    <name type="scientific">Mucilaginibacter myungsuensis</name>
    <dbReference type="NCBI Taxonomy" id="649104"/>
    <lineage>
        <taxon>Bacteria</taxon>
        <taxon>Pseudomonadati</taxon>
        <taxon>Bacteroidota</taxon>
        <taxon>Sphingobacteriia</taxon>
        <taxon>Sphingobacteriales</taxon>
        <taxon>Sphingobacteriaceae</taxon>
        <taxon>Mucilaginibacter</taxon>
    </lineage>
</organism>
<dbReference type="PANTHER" id="PTHR35008">
    <property type="entry name" value="BLL4482 PROTEIN-RELATED"/>
    <property type="match status" value="1"/>
</dbReference>
<dbReference type="Proteomes" id="UP000622475">
    <property type="component" value="Unassembled WGS sequence"/>
</dbReference>
<evidence type="ECO:0000256" key="2">
    <source>
        <dbReference type="ARBA" id="ARBA00022723"/>
    </source>
</evidence>
<dbReference type="InterPro" id="IPR036909">
    <property type="entry name" value="Cyt_c-like_dom_sf"/>
</dbReference>
<evidence type="ECO:0000259" key="5">
    <source>
        <dbReference type="PROSITE" id="PS51007"/>
    </source>
</evidence>
<name>A0A929KWY9_9SPHI</name>
<dbReference type="GO" id="GO:0046872">
    <property type="term" value="F:metal ion binding"/>
    <property type="evidence" value="ECO:0007669"/>
    <property type="project" value="UniProtKB-KW"/>
</dbReference>
<sequence length="325" mass="36108">MKKVRKWLAIIVIALVVVITAAVSYLTLALPNVGKPENIKISYTPERIKRGKYLATHVTVCMDCHSGRDMSKFGGPISADKLGMGGDKFDPAMGFPGTVYIPNITPFNLKNWTDGELFRAITTGVKKDGSAIFPIMPWASYAKMDREDIYDIIAYIRTLEPKRAEYPERQLDFPLNILIHTMPQKANLGKRPAESDTLKYGEYLVAAAACMDCHTKADKGAHIPGMEFAGGYEFGLPGGATVRSANITPDKDTGIGRWTKDQFVARFRMYADSTYKPADVKPGEFQTVMPWLMYAGMRPADLEAIYAYLKTIKPVKNQVVKFSGK</sequence>
<dbReference type="GO" id="GO:0009055">
    <property type="term" value="F:electron transfer activity"/>
    <property type="evidence" value="ECO:0007669"/>
    <property type="project" value="InterPro"/>
</dbReference>
<dbReference type="PANTHER" id="PTHR35008:SF8">
    <property type="entry name" value="ALCOHOL DEHYDROGENASE CYTOCHROME C SUBUNIT"/>
    <property type="match status" value="1"/>
</dbReference>
<evidence type="ECO:0000256" key="4">
    <source>
        <dbReference type="PROSITE-ProRule" id="PRU00433"/>
    </source>
</evidence>
<gene>
    <name evidence="6" type="ORF">IRJ16_12535</name>
</gene>
<keyword evidence="2 4" id="KW-0479">Metal-binding</keyword>
<dbReference type="SUPFAM" id="SSF46626">
    <property type="entry name" value="Cytochrome c"/>
    <property type="match status" value="2"/>
</dbReference>
<dbReference type="InterPro" id="IPR051459">
    <property type="entry name" value="Cytochrome_c-type_DH"/>
</dbReference>
<keyword evidence="7" id="KW-1185">Reference proteome</keyword>
<evidence type="ECO:0000313" key="7">
    <source>
        <dbReference type="Proteomes" id="UP000622475"/>
    </source>
</evidence>
<dbReference type="PROSITE" id="PS51007">
    <property type="entry name" value="CYTC"/>
    <property type="match status" value="2"/>
</dbReference>
<dbReference type="GO" id="GO:0020037">
    <property type="term" value="F:heme binding"/>
    <property type="evidence" value="ECO:0007669"/>
    <property type="project" value="InterPro"/>
</dbReference>
<evidence type="ECO:0000256" key="3">
    <source>
        <dbReference type="ARBA" id="ARBA00023004"/>
    </source>
</evidence>
<protein>
    <submittedName>
        <fullName evidence="6">C-type cytochrome</fullName>
    </submittedName>
</protein>
<dbReference type="InterPro" id="IPR009056">
    <property type="entry name" value="Cyt_c-like_dom"/>
</dbReference>
<dbReference type="EMBL" id="JADFFL010000004">
    <property type="protein sequence ID" value="MBE9662712.1"/>
    <property type="molecule type" value="Genomic_DNA"/>
</dbReference>
<dbReference type="RefSeq" id="WP_194111926.1">
    <property type="nucleotide sequence ID" value="NZ_JADFFL010000004.1"/>
</dbReference>
<keyword evidence="1 4" id="KW-0349">Heme</keyword>